<dbReference type="SUPFAM" id="SSF56112">
    <property type="entry name" value="Protein kinase-like (PK-like)"/>
    <property type="match status" value="1"/>
</dbReference>
<protein>
    <submittedName>
        <fullName evidence="5">Adhesin-like protein</fullName>
    </submittedName>
</protein>
<reference evidence="5 6" key="1">
    <citation type="journal article" date="2018" name="Genome Biol. Evol.">
        <title>Multiple Roots of Fruiting Body Formation in Amoebozoa.</title>
        <authorList>
            <person name="Hillmann F."/>
            <person name="Forbes G."/>
            <person name="Novohradska S."/>
            <person name="Ferling I."/>
            <person name="Riege K."/>
            <person name="Groth M."/>
            <person name="Westermann M."/>
            <person name="Marz M."/>
            <person name="Spaller T."/>
            <person name="Winckler T."/>
            <person name="Schaap P."/>
            <person name="Glockner G."/>
        </authorList>
    </citation>
    <scope>NUCLEOTIDE SEQUENCE [LARGE SCALE GENOMIC DNA]</scope>
    <source>
        <strain evidence="5 6">Jena</strain>
    </source>
</reference>
<dbReference type="STRING" id="1890364.A0A2P6MSK2"/>
<dbReference type="PRINTS" id="PR00109">
    <property type="entry name" value="TYRKINASE"/>
</dbReference>
<evidence type="ECO:0000313" key="6">
    <source>
        <dbReference type="Proteomes" id="UP000241769"/>
    </source>
</evidence>
<dbReference type="PANTHER" id="PTHR24416:SF611">
    <property type="entry name" value="TYROSINE-PROTEIN KINASE TRANSMEMBRANE RECEPTOR ROR"/>
    <property type="match status" value="1"/>
</dbReference>
<dbReference type="GO" id="GO:0007169">
    <property type="term" value="P:cell surface receptor protein tyrosine kinase signaling pathway"/>
    <property type="evidence" value="ECO:0007669"/>
    <property type="project" value="TreeGrafter"/>
</dbReference>
<sequence length="1611" mass="172078">MPLVCLLTPGYLEECLYHNSPVCWMSSQLYLLLCLVGSLAANIVFVPHGDLVEPIQNSLRTTGDTVLQLEDGLYTLNSALQSVASNSSQSIVIQGANNTVLNILSPADLEGLHSLSLRDLTVSFVADPLGLDCGLSIKNTNLTIERVDFIGSACSISLLCDVSYAAPCFLSGSDLFGNTTVLNSYRGAILTNYYVNSTFTRCHWEGDGAFLLIQSLGDATITDSTFLTRSAILATLFITSQGGRMSVYNSTFSGGSSTAVWLAGGGNHLSLFVYNCTFDSIGSLLSDTFNSNPSVIYINAAVDDVDIRDSTFINNNKPYDLWRWYSGIIFYRGAISNVTVENCSFINNTSPLGCIVGTEDLSRESNPTQNITEIHLRSLSFINNSAPAVLQTTPFASLSIEGVKVHTGPHITSGWAFNLTAGPGWNTRNVILRDIEMAGNEISSDGIILIGSYDNVTFDRMSAVGAGTGRLLYSLSLTRRFILSNTMISHFGADHGGTLFFGGSTGYLTLDNVTIHDSVAVGLGGAILVSTTTSESLSINNVTVTDTFAQFGGAIAVVSVEGMNVTLNDVAVSNASARANGGGIYVTGMGDTNTRVTRGSALYGGGVHIEGTWLRSAVYNGAYSTCSATEGAGMAVMVQSQSFDLTGTFFESCSSQQSGGAISFTTAAFLKNVHIESVYIQNSSAIFGGGIGLFSQGELISMNNVTIHSCASLRGAAIYTNIATTTDLEVHNSLFTTGQSDDSGALYINSAGSVTVSRSNLSNNIANVNGGSMYILGSTSVTLTDLQFINNVAGSNGGALDIVCRSGSLVVEIVRCNFSRNSGQTGGAIYASDVIVVYGKTMRGSELRMNIVDSTFIYNQADRVGAVYFDANNGTFRDEGSEWEGNTAGLYGAAFVRTFSNSSSIVYDSSSFNNNTASSGGVYVAGTPSRFEMNHCNMSNHDAENNGGALFISELPNNTYIYNSRFAYNTANKGGGAVQASSRGHATLWIYNSVCEHNSAASGGCMFLHGLREFRLNGTDVSAFRFSGIVNVMDVNQSTFSNNSCSDSGSVFQLSSTSTISLSSSSFSANSAGNQGGAVAVYNAISASIYNTTFDSNDALHGGALFIRGARDINVTNNIWRGNRAITNGGGLYVDVSTEQKRQQTTTQIVRNRFSQNVAVNGGALYVLSSSSTPVVDGGVFTGNEAQYGGAIAVNGTVNIANYGTALAAFSTGIITFSNNRLNGHTTWLADSTSIRMVGATSSSVVCNSGNPDIQGSTYTCREKTETAALLSPGAIFGIVAATAVVLLIIAIIITVFVLRRQNARRQKKNFTINLNTLDLGNAKKVVIDYSEFKGMCEIGYGGFGVVYSGEWRGAKVAIKQLLSQTVSREQLEEFIKEVSLLQSLRPHPNLVMFIGTTIPPDPLSLVTEFCECGSLDTYLKKFPYTEFDILVNDLAARNILLNASLVAKVSDFGLSRQVSNEEGNKTQSNIGPLKWMAPEALTQRVYSPKSDVYSFGIMIWEIMFKSEPYPELSALQAALCVSNEDLRPIIPDSFNPDMTKLMRRCWSQNPEDRPPFVQIVAWLTGKTQTLDETLLEDTHHSIDRQVNAEITDTAYTSLPLGNDSITSERV</sequence>
<dbReference type="Proteomes" id="UP000241769">
    <property type="component" value="Unassembled WGS sequence"/>
</dbReference>
<dbReference type="InParanoid" id="A0A2P6MSK2"/>
<dbReference type="CDD" id="cd13999">
    <property type="entry name" value="STKc_MAP3K-like"/>
    <property type="match status" value="1"/>
</dbReference>
<keyword evidence="2" id="KW-0067">ATP-binding</keyword>
<dbReference type="PANTHER" id="PTHR24416">
    <property type="entry name" value="TYROSINE-PROTEIN KINASE RECEPTOR"/>
    <property type="match status" value="1"/>
</dbReference>
<dbReference type="InterPro" id="IPR000719">
    <property type="entry name" value="Prot_kinase_dom"/>
</dbReference>
<dbReference type="Gene3D" id="1.10.510.10">
    <property type="entry name" value="Transferase(Phosphotransferase) domain 1"/>
    <property type="match status" value="1"/>
</dbReference>
<dbReference type="InterPro" id="IPR050122">
    <property type="entry name" value="RTK"/>
</dbReference>
<feature type="binding site" evidence="2">
    <location>
        <position position="1360"/>
    </location>
    <ligand>
        <name>ATP</name>
        <dbReference type="ChEBI" id="CHEBI:30616"/>
    </ligand>
</feature>
<evidence type="ECO:0000313" key="5">
    <source>
        <dbReference type="EMBL" id="PRP74673.1"/>
    </source>
</evidence>
<name>A0A2P6MSK2_9EUKA</name>
<dbReference type="InterPro" id="IPR006626">
    <property type="entry name" value="PbH1"/>
</dbReference>
<comment type="subcellular location">
    <subcellularLocation>
        <location evidence="1">Membrane</location>
        <topology evidence="1">Single-pass membrane protein</topology>
    </subcellularLocation>
</comment>
<dbReference type="SUPFAM" id="SSF51126">
    <property type="entry name" value="Pectin lyase-like"/>
    <property type="match status" value="4"/>
</dbReference>
<dbReference type="InterPro" id="IPR011009">
    <property type="entry name" value="Kinase-like_dom_sf"/>
</dbReference>
<evidence type="ECO:0000256" key="1">
    <source>
        <dbReference type="ARBA" id="ARBA00004167"/>
    </source>
</evidence>
<evidence type="ECO:0000256" key="2">
    <source>
        <dbReference type="PROSITE-ProRule" id="PRU10141"/>
    </source>
</evidence>
<dbReference type="PROSITE" id="PS50011">
    <property type="entry name" value="PROTEIN_KINASE_DOM"/>
    <property type="match status" value="1"/>
</dbReference>
<dbReference type="EMBL" id="MDYQ01000448">
    <property type="protein sequence ID" value="PRP74673.1"/>
    <property type="molecule type" value="Genomic_DNA"/>
</dbReference>
<dbReference type="GO" id="GO:0043235">
    <property type="term" value="C:receptor complex"/>
    <property type="evidence" value="ECO:0007669"/>
    <property type="project" value="TreeGrafter"/>
</dbReference>
<dbReference type="InterPro" id="IPR011050">
    <property type="entry name" value="Pectin_lyase_fold/virulence"/>
</dbReference>
<dbReference type="InterPro" id="IPR017441">
    <property type="entry name" value="Protein_kinase_ATP_BS"/>
</dbReference>
<keyword evidence="3" id="KW-0472">Membrane</keyword>
<dbReference type="GO" id="GO:0004714">
    <property type="term" value="F:transmembrane receptor protein tyrosine kinase activity"/>
    <property type="evidence" value="ECO:0007669"/>
    <property type="project" value="TreeGrafter"/>
</dbReference>
<organism evidence="5 6">
    <name type="scientific">Planoprotostelium fungivorum</name>
    <dbReference type="NCBI Taxonomy" id="1890364"/>
    <lineage>
        <taxon>Eukaryota</taxon>
        <taxon>Amoebozoa</taxon>
        <taxon>Evosea</taxon>
        <taxon>Variosea</taxon>
        <taxon>Cavosteliida</taxon>
        <taxon>Cavosteliaceae</taxon>
        <taxon>Planoprotostelium</taxon>
    </lineage>
</organism>
<evidence type="ECO:0000259" key="4">
    <source>
        <dbReference type="PROSITE" id="PS50011"/>
    </source>
</evidence>
<comment type="caution">
    <text evidence="5">The sequence shown here is derived from an EMBL/GenBank/DDBJ whole genome shotgun (WGS) entry which is preliminary data.</text>
</comment>
<proteinExistence type="predicted"/>
<gene>
    <name evidence="5" type="ORF">PROFUN_03595</name>
</gene>
<dbReference type="GO" id="GO:0005524">
    <property type="term" value="F:ATP binding"/>
    <property type="evidence" value="ECO:0007669"/>
    <property type="project" value="UniProtKB-UniRule"/>
</dbReference>
<feature type="transmembrane region" description="Helical" evidence="3">
    <location>
        <begin position="1275"/>
        <end position="1299"/>
    </location>
</feature>
<dbReference type="Gene3D" id="3.30.200.20">
    <property type="entry name" value="Phosphorylase Kinase, domain 1"/>
    <property type="match status" value="1"/>
</dbReference>
<dbReference type="Pfam" id="PF07714">
    <property type="entry name" value="PK_Tyr_Ser-Thr"/>
    <property type="match status" value="2"/>
</dbReference>
<dbReference type="SMART" id="SM00710">
    <property type="entry name" value="PbH1"/>
    <property type="match status" value="18"/>
</dbReference>
<keyword evidence="3" id="KW-0812">Transmembrane</keyword>
<accession>A0A2P6MSK2</accession>
<dbReference type="PROSITE" id="PS00107">
    <property type="entry name" value="PROTEIN_KINASE_ATP"/>
    <property type="match status" value="1"/>
</dbReference>
<dbReference type="OrthoDB" id="339325at2759"/>
<dbReference type="InterPro" id="IPR001245">
    <property type="entry name" value="Ser-Thr/Tyr_kinase_cat_dom"/>
</dbReference>
<dbReference type="GO" id="GO:0005886">
    <property type="term" value="C:plasma membrane"/>
    <property type="evidence" value="ECO:0007669"/>
    <property type="project" value="TreeGrafter"/>
</dbReference>
<keyword evidence="6" id="KW-1185">Reference proteome</keyword>
<keyword evidence="3" id="KW-1133">Transmembrane helix</keyword>
<evidence type="ECO:0000256" key="3">
    <source>
        <dbReference type="SAM" id="Phobius"/>
    </source>
</evidence>
<feature type="domain" description="Protein kinase" evidence="4">
    <location>
        <begin position="1333"/>
        <end position="1564"/>
    </location>
</feature>
<keyword evidence="2" id="KW-0547">Nucleotide-binding</keyword>